<name>A0AAN9U283_9PEZI</name>
<proteinExistence type="predicted"/>
<feature type="region of interest" description="Disordered" evidence="1">
    <location>
        <begin position="211"/>
        <end position="293"/>
    </location>
</feature>
<evidence type="ECO:0000256" key="1">
    <source>
        <dbReference type="SAM" id="MobiDB-lite"/>
    </source>
</evidence>
<dbReference type="CDD" id="cd22573">
    <property type="entry name" value="RMP1_RBD"/>
    <property type="match status" value="1"/>
</dbReference>
<evidence type="ECO:0000313" key="3">
    <source>
        <dbReference type="EMBL" id="KAK7737036.1"/>
    </source>
</evidence>
<gene>
    <name evidence="3" type="primary">RMP1</name>
    <name evidence="3" type="ORF">SLS53_006792</name>
</gene>
<dbReference type="Pfam" id="PF20945">
    <property type="entry name" value="RMP1"/>
    <property type="match status" value="1"/>
</dbReference>
<sequence>MASRHKNDIVSPGLHTLQSSLASLATAAHILDGFVHRNRNQHRGTRWWGPFDMLRRSVRKTLPDLEGAVQRAEVLSASAPSSSGAAKRRKTGRDGHVVAVAVKQPELERVVQRVQWIHDVAGVKAYEAFTQLAADRQFAQLGLALIGVLAQVEAAIAPFVGTGLETNAADEKEPIRVVHAAGIRGEGPSASAILGPSLNSGDDLGVVISRDQLDDDDDTPPKGKDMPLPAPSLRKQERSSKSKVKSSKEEEAVSREDKDSEPQRTGLQEGKRVKKKKKKKGGDEFDDLFSTLL</sequence>
<dbReference type="EMBL" id="JAJSPL020000031">
    <property type="protein sequence ID" value="KAK7737036.1"/>
    <property type="molecule type" value="Genomic_DNA"/>
</dbReference>
<comment type="caution">
    <text evidence="3">The sequence shown here is derived from an EMBL/GenBank/DDBJ whole genome shotgun (WGS) entry which is preliminary data.</text>
</comment>
<dbReference type="GO" id="GO:0000294">
    <property type="term" value="P:nuclear-transcribed mRNA catabolic process, RNase MRP-dependent"/>
    <property type="evidence" value="ECO:0007669"/>
    <property type="project" value="TreeGrafter"/>
</dbReference>
<feature type="domain" description="RNase MRP protein 1 RNA binding" evidence="2">
    <location>
        <begin position="31"/>
        <end position="151"/>
    </location>
</feature>
<protein>
    <submittedName>
        <fullName evidence="3">Ribonuclease MRP protein subunit rmp1</fullName>
    </submittedName>
</protein>
<feature type="compositionally biased region" description="Basic and acidic residues" evidence="1">
    <location>
        <begin position="234"/>
        <end position="262"/>
    </location>
</feature>
<dbReference type="GO" id="GO:0000466">
    <property type="term" value="P:maturation of 5.8S rRNA from tricistronic rRNA transcript (SSU-rRNA, 5.8S rRNA, LSU-rRNA)"/>
    <property type="evidence" value="ECO:0007669"/>
    <property type="project" value="TreeGrafter"/>
</dbReference>
<dbReference type="AlphaFoldDB" id="A0AAN9U283"/>
<dbReference type="Proteomes" id="UP001320245">
    <property type="component" value="Unassembled WGS sequence"/>
</dbReference>
<reference evidence="3 4" key="1">
    <citation type="journal article" date="2023" name="PLoS ONE">
        <title>Cytospora paraplurivora sp. nov. isolated from orchards with fruit tree decline syndrome in Ontario, Canada.</title>
        <authorList>
            <person name="Ilyukhin E."/>
            <person name="Nguyen H.D.T."/>
            <person name="Castle A.J."/>
            <person name="Ellouze W."/>
        </authorList>
    </citation>
    <scope>NUCLEOTIDE SEQUENCE [LARGE SCALE GENOMIC DNA]</scope>
    <source>
        <strain evidence="3 4">FDS-564</strain>
    </source>
</reference>
<organism evidence="3 4">
    <name type="scientific">Cytospora paraplurivora</name>
    <dbReference type="NCBI Taxonomy" id="2898453"/>
    <lineage>
        <taxon>Eukaryota</taxon>
        <taxon>Fungi</taxon>
        <taxon>Dikarya</taxon>
        <taxon>Ascomycota</taxon>
        <taxon>Pezizomycotina</taxon>
        <taxon>Sordariomycetes</taxon>
        <taxon>Sordariomycetidae</taxon>
        <taxon>Diaporthales</taxon>
        <taxon>Cytosporaceae</taxon>
        <taxon>Cytospora</taxon>
    </lineage>
</organism>
<dbReference type="GO" id="GO:0000172">
    <property type="term" value="C:ribonuclease MRP complex"/>
    <property type="evidence" value="ECO:0007669"/>
    <property type="project" value="InterPro"/>
</dbReference>
<evidence type="ECO:0000313" key="4">
    <source>
        <dbReference type="Proteomes" id="UP001320245"/>
    </source>
</evidence>
<dbReference type="GO" id="GO:0042134">
    <property type="term" value="F:rRNA primary transcript binding"/>
    <property type="evidence" value="ECO:0007669"/>
    <property type="project" value="InterPro"/>
</dbReference>
<evidence type="ECO:0000259" key="2">
    <source>
        <dbReference type="Pfam" id="PF20945"/>
    </source>
</evidence>
<keyword evidence="4" id="KW-1185">Reference proteome</keyword>
<accession>A0AAN9U283</accession>
<dbReference type="InterPro" id="IPR047204">
    <property type="entry name" value="RMP1_RBD"/>
</dbReference>
<dbReference type="PANTHER" id="PTHR37792:SF1">
    <property type="entry name" value="RIBONUCLEASE MRP PROTEIN SUBUNIT RMP1"/>
    <property type="match status" value="1"/>
</dbReference>
<dbReference type="PANTHER" id="PTHR37792">
    <property type="entry name" value="RIBONUCLEASE MRP PROTEIN SUBUNIT RMP1"/>
    <property type="match status" value="1"/>
</dbReference>
<dbReference type="InterPro" id="IPR047205">
    <property type="entry name" value="RMP1"/>
</dbReference>